<evidence type="ECO:0000313" key="6">
    <source>
        <dbReference type="EMBL" id="MBC9981032.1"/>
    </source>
</evidence>
<dbReference type="Gene3D" id="3.40.50.11090">
    <property type="match status" value="1"/>
</dbReference>
<gene>
    <name evidence="6" type="ORF">HA482_22780</name>
</gene>
<keyword evidence="2" id="KW-0328">Glycosyltransferase</keyword>
<keyword evidence="3" id="KW-0808">Transferase</keyword>
<comment type="caution">
    <text evidence="6">The sequence shown here is derived from an EMBL/GenBank/DDBJ whole genome shotgun (WGS) entry which is preliminary data.</text>
</comment>
<sequence length="370" mass="41209">MIVNFVLPTVNMSGGIRVAAIYARELVRLGHTVHLVSPQAPTRTMRTKLRDVLRGRSWWDRPPTGSHLDHGDFNHRVLNHPGPVTNKDLPDADVVIATWWETAEWVASLGPQKGAKVYFIQHHEIFPYLPFERCRATYRLPLHKIVVAKWLKDVMETEYGDFDVDLVPNAVDHSQFFAPTRAKQTPPTVGFLYSRVPFKGLDITLAALKRVRQLLPDARLLSFGSDASGADQLPVGTEFVLSPAQHAIRDIYSRCDVWVTASSSEGFNLPAMEAMACRTPVVSTRTGWPAEAIVQGENGFLVDVNDVEGLADSILKVLSCSEQRWSELSRCAYEAVAASSWENSAAAFEAALRRAVQVSRGASMTRRRTF</sequence>
<dbReference type="Pfam" id="PF13439">
    <property type="entry name" value="Glyco_transf_4"/>
    <property type="match status" value="1"/>
</dbReference>
<feature type="domain" description="Glycosyl transferase family 1" evidence="4">
    <location>
        <begin position="176"/>
        <end position="324"/>
    </location>
</feature>
<keyword evidence="7" id="KW-1185">Reference proteome</keyword>
<dbReference type="PANTHER" id="PTHR12526">
    <property type="entry name" value="GLYCOSYLTRANSFERASE"/>
    <property type="match status" value="1"/>
</dbReference>
<accession>A0ABR7UC68</accession>
<evidence type="ECO:0000313" key="7">
    <source>
        <dbReference type="Proteomes" id="UP000639516"/>
    </source>
</evidence>
<organism evidence="6 7">
    <name type="scientific">Bradyrhizobium campsiandrae</name>
    <dbReference type="NCBI Taxonomy" id="1729892"/>
    <lineage>
        <taxon>Bacteria</taxon>
        <taxon>Pseudomonadati</taxon>
        <taxon>Pseudomonadota</taxon>
        <taxon>Alphaproteobacteria</taxon>
        <taxon>Hyphomicrobiales</taxon>
        <taxon>Nitrobacteraceae</taxon>
        <taxon>Bradyrhizobium</taxon>
    </lineage>
</organism>
<evidence type="ECO:0000256" key="3">
    <source>
        <dbReference type="ARBA" id="ARBA00022679"/>
    </source>
</evidence>
<proteinExistence type="inferred from homology"/>
<dbReference type="Pfam" id="PF00534">
    <property type="entry name" value="Glycos_transf_1"/>
    <property type="match status" value="1"/>
</dbReference>
<feature type="domain" description="Glycosyltransferase subfamily 4-like N-terminal" evidence="5">
    <location>
        <begin position="14"/>
        <end position="174"/>
    </location>
</feature>
<dbReference type="Proteomes" id="UP000639516">
    <property type="component" value="Unassembled WGS sequence"/>
</dbReference>
<comment type="similarity">
    <text evidence="1">Belongs to the glycosyltransferase group 1 family. Glycosyltransferase 4 subfamily.</text>
</comment>
<dbReference type="PANTHER" id="PTHR12526:SF640">
    <property type="entry name" value="COLANIC ACID BIOSYNTHESIS GLYCOSYLTRANSFERASE WCAL-RELATED"/>
    <property type="match status" value="1"/>
</dbReference>
<dbReference type="InterPro" id="IPR001296">
    <property type="entry name" value="Glyco_trans_1"/>
</dbReference>
<dbReference type="SUPFAM" id="SSF53756">
    <property type="entry name" value="UDP-Glycosyltransferase/glycogen phosphorylase"/>
    <property type="match status" value="1"/>
</dbReference>
<reference evidence="6 7" key="1">
    <citation type="journal article" date="2020" name="Arch. Microbiol.">
        <title>Bradyrhizobium campsiandrae sp. nov., a nitrogen-fixing bacterial strain isolated from a native leguminous tree from the Amazon adapted to flooded conditions.</title>
        <authorList>
            <person name="Cabral Michel D."/>
            <person name="Martins da Costa E."/>
            <person name="Azarias Guimaraes A."/>
            <person name="Soares de Carvalho T."/>
            <person name="Santos de Castro Caputo P."/>
            <person name="Willems A."/>
            <person name="de Souza Moreira F.M."/>
        </authorList>
    </citation>
    <scope>NUCLEOTIDE SEQUENCE [LARGE SCALE GENOMIC DNA]</scope>
    <source>
        <strain evidence="7">INPA 384B</strain>
    </source>
</reference>
<dbReference type="Gene3D" id="3.40.50.2000">
    <property type="entry name" value="Glycogen Phosphorylase B"/>
    <property type="match status" value="1"/>
</dbReference>
<dbReference type="InterPro" id="IPR028098">
    <property type="entry name" value="Glyco_trans_4-like_N"/>
</dbReference>
<evidence type="ECO:0000259" key="5">
    <source>
        <dbReference type="Pfam" id="PF13439"/>
    </source>
</evidence>
<name>A0ABR7UC68_9BRAD</name>
<dbReference type="EMBL" id="JAATTO010000033">
    <property type="protein sequence ID" value="MBC9981032.1"/>
    <property type="molecule type" value="Genomic_DNA"/>
</dbReference>
<evidence type="ECO:0000256" key="2">
    <source>
        <dbReference type="ARBA" id="ARBA00022676"/>
    </source>
</evidence>
<dbReference type="CDD" id="cd03801">
    <property type="entry name" value="GT4_PimA-like"/>
    <property type="match status" value="1"/>
</dbReference>
<protein>
    <submittedName>
        <fullName evidence="6">Glycosyltransferase family 4 protein</fullName>
    </submittedName>
</protein>
<evidence type="ECO:0000256" key="1">
    <source>
        <dbReference type="ARBA" id="ARBA00009481"/>
    </source>
</evidence>
<evidence type="ECO:0000259" key="4">
    <source>
        <dbReference type="Pfam" id="PF00534"/>
    </source>
</evidence>